<dbReference type="Pfam" id="PF14501">
    <property type="entry name" value="HATPase_c_5"/>
    <property type="match status" value="1"/>
</dbReference>
<dbReference type="EMBL" id="CP019323">
    <property type="protein sequence ID" value="APX72135.1"/>
    <property type="molecule type" value="Genomic_DNA"/>
</dbReference>
<dbReference type="AlphaFoldDB" id="A0A1P8Q2S0"/>
<dbReference type="Proteomes" id="UP000187499">
    <property type="component" value="Chromosome"/>
</dbReference>
<feature type="domain" description="Sensor histidine kinase NatK-like C-terminal" evidence="2">
    <location>
        <begin position="292"/>
        <end position="389"/>
    </location>
</feature>
<keyword evidence="1" id="KW-0472">Membrane</keyword>
<dbReference type="SUPFAM" id="SSF55874">
    <property type="entry name" value="ATPase domain of HSP90 chaperone/DNA topoisomerase II/histidine kinase"/>
    <property type="match status" value="1"/>
</dbReference>
<evidence type="ECO:0000256" key="1">
    <source>
        <dbReference type="SAM" id="Phobius"/>
    </source>
</evidence>
<dbReference type="InterPro" id="IPR032834">
    <property type="entry name" value="NatK-like_C"/>
</dbReference>
<feature type="transmembrane region" description="Helical" evidence="1">
    <location>
        <begin position="116"/>
        <end position="136"/>
    </location>
</feature>
<name>A0A1P8Q2S0_9LACO</name>
<keyword evidence="4" id="KW-1185">Reference proteome</keyword>
<evidence type="ECO:0000313" key="3">
    <source>
        <dbReference type="EMBL" id="APX72135.1"/>
    </source>
</evidence>
<dbReference type="Gene3D" id="3.30.565.10">
    <property type="entry name" value="Histidine kinase-like ATPase, C-terminal domain"/>
    <property type="match status" value="1"/>
</dbReference>
<feature type="transmembrane region" description="Helical" evidence="1">
    <location>
        <begin position="148"/>
        <end position="169"/>
    </location>
</feature>
<protein>
    <recommendedName>
        <fullName evidence="2">Sensor histidine kinase NatK-like C-terminal domain-containing protein</fullName>
    </recommendedName>
</protein>
<evidence type="ECO:0000259" key="2">
    <source>
        <dbReference type="Pfam" id="PF14501"/>
    </source>
</evidence>
<dbReference type="KEGG" id="lalw:BTM29_05985"/>
<accession>A0A1P8Q2S0</accession>
<dbReference type="InterPro" id="IPR036890">
    <property type="entry name" value="HATPase_C_sf"/>
</dbReference>
<sequence>MNALFLLLFVLFLIAIHIFRNKPHSLNYNEGIIIVLAMNIQLILFNLSNYIISLIVYFHIRYWDIYLGQFQNTTLPLVLVINLILVFILVSIVNILDRQIMQIQNDILRYQLGKRIFISLFILLLIFMTILIISDIQKVTPLIKMSMILSFTFMTMFTYLQTIIAIQSYTMRKEAVEATERIKELDDYLTGSQQQYEELRKFKHDFQNILLSLGQVVDGQSSEEIKRYYHELMNQQSNFKIVQTSKLRELQSIKSKPLQSLLTQKFFIAKSKGINIHFELNDSDYEIKENDLSIIRIVGILIDNAIEYVQTIDKKDFTCAFMKSSETIEITIANQLADAININQIFKTGYSTKSDHQGYGLANVSNITDNSSNLFMDTKIVNNYIMMTLIVLQNQEV</sequence>
<gene>
    <name evidence="3" type="ORF">BTM29_05985</name>
</gene>
<feature type="transmembrane region" description="Helical" evidence="1">
    <location>
        <begin position="31"/>
        <end position="57"/>
    </location>
</feature>
<dbReference type="STRING" id="1847728.BTM29_05985"/>
<keyword evidence="1" id="KW-1133">Transmembrane helix</keyword>
<dbReference type="RefSeq" id="WP_076614638.1">
    <property type="nucleotide sequence ID" value="NZ_RHNV01000003.1"/>
</dbReference>
<organism evidence="3 4">
    <name type="scientific">Companilactobacillus allii</name>
    <dbReference type="NCBI Taxonomy" id="1847728"/>
    <lineage>
        <taxon>Bacteria</taxon>
        <taxon>Bacillati</taxon>
        <taxon>Bacillota</taxon>
        <taxon>Bacilli</taxon>
        <taxon>Lactobacillales</taxon>
        <taxon>Lactobacillaceae</taxon>
        <taxon>Companilactobacillus</taxon>
    </lineage>
</organism>
<dbReference type="GO" id="GO:0042802">
    <property type="term" value="F:identical protein binding"/>
    <property type="evidence" value="ECO:0007669"/>
    <property type="project" value="TreeGrafter"/>
</dbReference>
<dbReference type="PANTHER" id="PTHR40448:SF1">
    <property type="entry name" value="TWO-COMPONENT SENSOR HISTIDINE KINASE"/>
    <property type="match status" value="1"/>
</dbReference>
<feature type="transmembrane region" description="Helical" evidence="1">
    <location>
        <begin position="77"/>
        <end position="96"/>
    </location>
</feature>
<evidence type="ECO:0000313" key="4">
    <source>
        <dbReference type="Proteomes" id="UP000187499"/>
    </source>
</evidence>
<proteinExistence type="predicted"/>
<reference evidence="4" key="1">
    <citation type="submission" date="2016-12" db="EMBL/GenBank/DDBJ databases">
        <authorList>
            <person name="Jung M.Y."/>
            <person name="Lee S.H."/>
        </authorList>
    </citation>
    <scope>NUCLEOTIDE SEQUENCE [LARGE SCALE GENOMIC DNA]</scope>
    <source>
        <strain evidence="4">WiKim39</strain>
    </source>
</reference>
<dbReference type="PANTHER" id="PTHR40448">
    <property type="entry name" value="TWO-COMPONENT SENSOR HISTIDINE KINASE"/>
    <property type="match status" value="1"/>
</dbReference>
<keyword evidence="1" id="KW-0812">Transmembrane</keyword>